<reference evidence="6 7" key="1">
    <citation type="submission" date="2015-02" db="EMBL/GenBank/DDBJ databases">
        <title>Genome Sequence of Jannaschia aquimarina DSM28248, a member of the Roseobacter clade.</title>
        <authorList>
            <person name="Voget S."/>
            <person name="Daniel R."/>
        </authorList>
    </citation>
    <scope>NUCLEOTIDE SEQUENCE [LARGE SCALE GENOMIC DNA]</scope>
    <source>
        <strain evidence="6 7">GSW-M26</strain>
    </source>
</reference>
<feature type="DNA-binding region" description="H-T-H motif" evidence="4">
    <location>
        <begin position="34"/>
        <end position="53"/>
    </location>
</feature>
<dbReference type="PROSITE" id="PS50977">
    <property type="entry name" value="HTH_TETR_2"/>
    <property type="match status" value="1"/>
</dbReference>
<dbReference type="PANTHER" id="PTHR30055:SF223">
    <property type="entry name" value="HTH-TYPE TRANSCRIPTIONAL REGULATOR UIDR"/>
    <property type="match status" value="1"/>
</dbReference>
<sequence>MADKRVKRRKEARPAEILDAALAEFEEHGFAKATPAGIARRAGIGRATIYLYFDGKDAVFEALLRQRLIAPLEEIGADMPTADESAERMLRRVFGIFYEEVVGSRTAVLMRILIAEGHRFPSIVELYHRQITETGYGLLRRIVDRGIARGEFRPDIAELDLRVLVGPAMMTVLWQIVFGALDPIDPKRMMADHIKLVMDGIRMRSPQPLC</sequence>
<keyword evidence="1" id="KW-0805">Transcription regulation</keyword>
<dbReference type="Pfam" id="PF16859">
    <property type="entry name" value="TetR_C_11"/>
    <property type="match status" value="1"/>
</dbReference>
<dbReference type="AlphaFoldDB" id="A0A0D1ENW2"/>
<dbReference type="PANTHER" id="PTHR30055">
    <property type="entry name" value="HTH-TYPE TRANSCRIPTIONAL REGULATOR RUTR"/>
    <property type="match status" value="1"/>
</dbReference>
<keyword evidence="2 4" id="KW-0238">DNA-binding</keyword>
<keyword evidence="3" id="KW-0804">Transcription</keyword>
<dbReference type="InterPro" id="IPR011075">
    <property type="entry name" value="TetR_C"/>
</dbReference>
<dbReference type="Gene3D" id="1.10.357.10">
    <property type="entry name" value="Tetracycline Repressor, domain 2"/>
    <property type="match status" value="1"/>
</dbReference>
<dbReference type="PRINTS" id="PR00455">
    <property type="entry name" value="HTHTETR"/>
</dbReference>
<evidence type="ECO:0000256" key="4">
    <source>
        <dbReference type="PROSITE-ProRule" id="PRU00335"/>
    </source>
</evidence>
<evidence type="ECO:0000256" key="3">
    <source>
        <dbReference type="ARBA" id="ARBA00023163"/>
    </source>
</evidence>
<evidence type="ECO:0000313" key="6">
    <source>
        <dbReference type="EMBL" id="KIT17325.1"/>
    </source>
</evidence>
<dbReference type="OrthoDB" id="8478851at2"/>
<feature type="domain" description="HTH tetR-type" evidence="5">
    <location>
        <begin position="11"/>
        <end position="71"/>
    </location>
</feature>
<evidence type="ECO:0000259" key="5">
    <source>
        <dbReference type="PROSITE" id="PS50977"/>
    </source>
</evidence>
<dbReference type="Proteomes" id="UP000032232">
    <property type="component" value="Unassembled WGS sequence"/>
</dbReference>
<dbReference type="Pfam" id="PF00440">
    <property type="entry name" value="TetR_N"/>
    <property type="match status" value="1"/>
</dbReference>
<dbReference type="SUPFAM" id="SSF48498">
    <property type="entry name" value="Tetracyclin repressor-like, C-terminal domain"/>
    <property type="match status" value="1"/>
</dbReference>
<evidence type="ECO:0000256" key="1">
    <source>
        <dbReference type="ARBA" id="ARBA00023015"/>
    </source>
</evidence>
<organism evidence="6 7">
    <name type="scientific">Jannaschia aquimarina</name>
    <dbReference type="NCBI Taxonomy" id="935700"/>
    <lineage>
        <taxon>Bacteria</taxon>
        <taxon>Pseudomonadati</taxon>
        <taxon>Pseudomonadota</taxon>
        <taxon>Alphaproteobacteria</taxon>
        <taxon>Rhodobacterales</taxon>
        <taxon>Roseobacteraceae</taxon>
        <taxon>Jannaschia</taxon>
    </lineage>
</organism>
<dbReference type="PATRIC" id="fig|935700.4.peg.1102"/>
<dbReference type="InterPro" id="IPR009057">
    <property type="entry name" value="Homeodomain-like_sf"/>
</dbReference>
<comment type="caution">
    <text evidence="6">The sequence shown here is derived from an EMBL/GenBank/DDBJ whole genome shotgun (WGS) entry which is preliminary data.</text>
</comment>
<proteinExistence type="predicted"/>
<dbReference type="InterPro" id="IPR001647">
    <property type="entry name" value="HTH_TetR"/>
</dbReference>
<dbReference type="SUPFAM" id="SSF46689">
    <property type="entry name" value="Homeodomain-like"/>
    <property type="match status" value="1"/>
</dbReference>
<keyword evidence="7" id="KW-1185">Reference proteome</keyword>
<dbReference type="InterPro" id="IPR050109">
    <property type="entry name" value="HTH-type_TetR-like_transc_reg"/>
</dbReference>
<evidence type="ECO:0000313" key="7">
    <source>
        <dbReference type="Proteomes" id="UP000032232"/>
    </source>
</evidence>
<name>A0A0D1ENW2_9RHOB</name>
<dbReference type="STRING" id="935700.jaqu_10570"/>
<evidence type="ECO:0000256" key="2">
    <source>
        <dbReference type="ARBA" id="ARBA00023125"/>
    </source>
</evidence>
<gene>
    <name evidence="6" type="primary">fadR_1</name>
    <name evidence="6" type="ORF">jaqu_10570</name>
</gene>
<dbReference type="InterPro" id="IPR036271">
    <property type="entry name" value="Tet_transcr_reg_TetR-rel_C_sf"/>
</dbReference>
<accession>A0A0D1ENW2</accession>
<dbReference type="GO" id="GO:0000976">
    <property type="term" value="F:transcription cis-regulatory region binding"/>
    <property type="evidence" value="ECO:0007669"/>
    <property type="project" value="TreeGrafter"/>
</dbReference>
<dbReference type="GO" id="GO:0003700">
    <property type="term" value="F:DNA-binding transcription factor activity"/>
    <property type="evidence" value="ECO:0007669"/>
    <property type="project" value="TreeGrafter"/>
</dbReference>
<dbReference type="EMBL" id="JYFE01000020">
    <property type="protein sequence ID" value="KIT17325.1"/>
    <property type="molecule type" value="Genomic_DNA"/>
</dbReference>
<protein>
    <submittedName>
        <fullName evidence="6">FadR_1 protein</fullName>
    </submittedName>
</protein>